<dbReference type="HAMAP" id="MF_00170">
    <property type="entry name" value="Rib_5P_isom_A"/>
    <property type="match status" value="1"/>
</dbReference>
<dbReference type="EMBL" id="CCEJ010000003">
    <property type="protein sequence ID" value="CDR33722.1"/>
    <property type="molecule type" value="Genomic_DNA"/>
</dbReference>
<comment type="similarity">
    <text evidence="3">Belongs to the ribose 5-phosphate isomerase family.</text>
</comment>
<dbReference type="NCBIfam" id="NF001924">
    <property type="entry name" value="PRK00702.1"/>
    <property type="match status" value="1"/>
</dbReference>
<dbReference type="PANTHER" id="PTHR11934:SF0">
    <property type="entry name" value="RIBOSE-5-PHOSPHATE ISOMERASE"/>
    <property type="match status" value="1"/>
</dbReference>
<gene>
    <name evidence="3 4" type="primary">rpiA</name>
    <name evidence="4" type="ORF">CSEC_0894</name>
</gene>
<dbReference type="GO" id="GO:0009052">
    <property type="term" value="P:pentose-phosphate shunt, non-oxidative branch"/>
    <property type="evidence" value="ECO:0007669"/>
    <property type="project" value="UniProtKB-UniRule"/>
</dbReference>
<keyword evidence="2 3" id="KW-0413">Isomerase</keyword>
<dbReference type="PANTHER" id="PTHR11934">
    <property type="entry name" value="RIBOSE-5-PHOSPHATE ISOMERASE"/>
    <property type="match status" value="1"/>
</dbReference>
<dbReference type="InterPro" id="IPR004788">
    <property type="entry name" value="Ribose5P_isomerase_type_A"/>
</dbReference>
<proteinExistence type="inferred from homology"/>
<comment type="subunit">
    <text evidence="3">Homodimer.</text>
</comment>
<dbReference type="GO" id="GO:0005829">
    <property type="term" value="C:cytosol"/>
    <property type="evidence" value="ECO:0007669"/>
    <property type="project" value="TreeGrafter"/>
</dbReference>
<dbReference type="UniPathway" id="UPA00115">
    <property type="reaction ID" value="UER00412"/>
</dbReference>
<organism evidence="4 5">
    <name type="scientific">Candidatus Criblamydia sequanensis CRIB-18</name>
    <dbReference type="NCBI Taxonomy" id="1437425"/>
    <lineage>
        <taxon>Bacteria</taxon>
        <taxon>Pseudomonadati</taxon>
        <taxon>Chlamydiota</taxon>
        <taxon>Chlamydiia</taxon>
        <taxon>Parachlamydiales</taxon>
        <taxon>Candidatus Criblamydiaceae</taxon>
        <taxon>Candidatus Criblamydia</taxon>
    </lineage>
</organism>
<dbReference type="NCBIfam" id="TIGR00021">
    <property type="entry name" value="rpiA"/>
    <property type="match status" value="1"/>
</dbReference>
<reference evidence="4" key="2">
    <citation type="submission" date="2014-09" db="EMBL/GenBank/DDBJ databases">
        <title>Criblamydia sequanensis harbors a mega-plasmid encoding arsenite resistance.</title>
        <authorList>
            <person name="Bertelli C."/>
            <person name="Goesmann A."/>
            <person name="Greub G."/>
        </authorList>
    </citation>
    <scope>NUCLEOTIDE SEQUENCE [LARGE SCALE GENOMIC DNA]</scope>
    <source>
        <strain evidence="4">CRIB-18</strain>
    </source>
</reference>
<dbReference type="Gene3D" id="3.30.70.260">
    <property type="match status" value="1"/>
</dbReference>
<comment type="catalytic activity">
    <reaction evidence="1 3">
        <text>aldehydo-D-ribose 5-phosphate = D-ribulose 5-phosphate</text>
        <dbReference type="Rhea" id="RHEA:14657"/>
        <dbReference type="ChEBI" id="CHEBI:58121"/>
        <dbReference type="ChEBI" id="CHEBI:58273"/>
        <dbReference type="EC" id="5.3.1.6"/>
    </reaction>
</comment>
<dbReference type="SUPFAM" id="SSF75445">
    <property type="entry name" value="D-ribose-5-phosphate isomerase (RpiA), lid domain"/>
    <property type="match status" value="1"/>
</dbReference>
<dbReference type="eggNOG" id="COG0120">
    <property type="taxonomic scope" value="Bacteria"/>
</dbReference>
<comment type="pathway">
    <text evidence="3">Carbohydrate degradation; pentose phosphate pathway; D-ribose 5-phosphate from D-ribulose 5-phosphate (non-oxidative stage): step 1/1.</text>
</comment>
<comment type="caution">
    <text evidence="4">The sequence shown here is derived from an EMBL/GenBank/DDBJ whole genome shotgun (WGS) entry which is preliminary data.</text>
</comment>
<keyword evidence="5" id="KW-1185">Reference proteome</keyword>
<dbReference type="EC" id="5.3.1.6" evidence="3"/>
<dbReference type="STRING" id="1437425.CSEC_0894"/>
<dbReference type="SUPFAM" id="SSF100950">
    <property type="entry name" value="NagB/RpiA/CoA transferase-like"/>
    <property type="match status" value="1"/>
</dbReference>
<feature type="binding site" evidence="3">
    <location>
        <begin position="81"/>
        <end position="84"/>
    </location>
    <ligand>
        <name>substrate</name>
    </ligand>
</feature>
<dbReference type="InterPro" id="IPR037171">
    <property type="entry name" value="NagB/RpiA_transferase-like"/>
</dbReference>
<sequence>MDLITDAKKRAAKEALKFIKDGMLVGLGSGSTASFFITYLGESKLKVKGIPTSKASEKLAKFYGIPLLDPEKVSTLDVDVDGADEVDPQKRLIKGGGGALLREKITAKMSTQMIVIVDEKKCVKKLGAFPLPVEVARFGFAATKKEIENLGFNATLRLNKKKNHPFLTDQRNFILDLKWNSPQKITPENADLFLKSIPGVIETGFFFNLATKILVGKENGKVEIL</sequence>
<dbReference type="Proteomes" id="UP000031552">
    <property type="component" value="Unassembled WGS sequence"/>
</dbReference>
<dbReference type="OrthoDB" id="5870696at2"/>
<evidence type="ECO:0000256" key="3">
    <source>
        <dbReference type="HAMAP-Rule" id="MF_00170"/>
    </source>
</evidence>
<feature type="binding site" evidence="3">
    <location>
        <position position="121"/>
    </location>
    <ligand>
        <name>substrate</name>
    </ligand>
</feature>
<evidence type="ECO:0000256" key="2">
    <source>
        <dbReference type="ARBA" id="ARBA00023235"/>
    </source>
</evidence>
<accession>A0A090CYM5</accession>
<dbReference type="AlphaFoldDB" id="A0A090CYM5"/>
<comment type="function">
    <text evidence="3">Catalyzes the reversible conversion of ribose-5-phosphate to ribulose 5-phosphate.</text>
</comment>
<dbReference type="InterPro" id="IPR020672">
    <property type="entry name" value="Ribose5P_isomerase_typA_subgr"/>
</dbReference>
<evidence type="ECO:0000313" key="4">
    <source>
        <dbReference type="EMBL" id="CDR33722.1"/>
    </source>
</evidence>
<name>A0A090CYM5_9BACT</name>
<dbReference type="FunFam" id="3.40.50.1360:FF:000001">
    <property type="entry name" value="Ribose-5-phosphate isomerase A"/>
    <property type="match status" value="1"/>
</dbReference>
<dbReference type="GO" id="GO:0004751">
    <property type="term" value="F:ribose-5-phosphate isomerase activity"/>
    <property type="evidence" value="ECO:0007669"/>
    <property type="project" value="UniProtKB-UniRule"/>
</dbReference>
<dbReference type="CDD" id="cd01398">
    <property type="entry name" value="RPI_A"/>
    <property type="match status" value="1"/>
</dbReference>
<protein>
    <recommendedName>
        <fullName evidence="3">Ribose-5-phosphate isomerase A</fullName>
        <ecNumber evidence="3">5.3.1.6</ecNumber>
    </recommendedName>
    <alternativeName>
        <fullName evidence="3">Phosphoriboisomerase A</fullName>
        <shortName evidence="3">PRI</shortName>
    </alternativeName>
</protein>
<dbReference type="RefSeq" id="WP_041017155.1">
    <property type="nucleotide sequence ID" value="NZ_CCEJ010000003.1"/>
</dbReference>
<dbReference type="Gene3D" id="3.40.50.1360">
    <property type="match status" value="1"/>
</dbReference>
<dbReference type="Pfam" id="PF06026">
    <property type="entry name" value="Rib_5-P_isom_A"/>
    <property type="match status" value="1"/>
</dbReference>
<feature type="active site" description="Proton acceptor" evidence="3">
    <location>
        <position position="103"/>
    </location>
</feature>
<dbReference type="GO" id="GO:0006014">
    <property type="term" value="P:D-ribose metabolic process"/>
    <property type="evidence" value="ECO:0007669"/>
    <property type="project" value="TreeGrafter"/>
</dbReference>
<reference evidence="4" key="1">
    <citation type="submission" date="2013-12" db="EMBL/GenBank/DDBJ databases">
        <authorList>
            <person name="Linke B."/>
        </authorList>
    </citation>
    <scope>NUCLEOTIDE SEQUENCE [LARGE SCALE GENOMIC DNA]</scope>
    <source>
        <strain evidence="4">CRIB-18</strain>
    </source>
</reference>
<evidence type="ECO:0000313" key="5">
    <source>
        <dbReference type="Proteomes" id="UP000031552"/>
    </source>
</evidence>
<feature type="binding site" evidence="3">
    <location>
        <begin position="94"/>
        <end position="97"/>
    </location>
    <ligand>
        <name>substrate</name>
    </ligand>
</feature>
<evidence type="ECO:0000256" key="1">
    <source>
        <dbReference type="ARBA" id="ARBA00001713"/>
    </source>
</evidence>
<feature type="binding site" evidence="3">
    <location>
        <begin position="29"/>
        <end position="32"/>
    </location>
    <ligand>
        <name>substrate</name>
    </ligand>
</feature>